<evidence type="ECO:0000256" key="8">
    <source>
        <dbReference type="ARBA" id="ARBA00023136"/>
    </source>
</evidence>
<feature type="coiled-coil region" evidence="11">
    <location>
        <begin position="236"/>
        <end position="270"/>
    </location>
</feature>
<dbReference type="InterPro" id="IPR008839">
    <property type="entry name" value="MDM33_fungi"/>
</dbReference>
<evidence type="ECO:0000256" key="1">
    <source>
        <dbReference type="ARBA" id="ARBA00007472"/>
    </source>
</evidence>
<comment type="subunit">
    <text evidence="10">Homooligomer.</text>
</comment>
<evidence type="ECO:0000256" key="11">
    <source>
        <dbReference type="SAM" id="Coils"/>
    </source>
</evidence>
<protein>
    <recommendedName>
        <fullName evidence="10">Sensitive to high expression protein 9, mitochondrial</fullName>
    </recommendedName>
</protein>
<keyword evidence="14" id="KW-1185">Reference proteome</keyword>
<dbReference type="PANTHER" id="PTHR31961:SF3">
    <property type="entry name" value="SENSITIVE TO HIGH EXPRESSION PROTEIN 9, MITOCHONDRIAL"/>
    <property type="match status" value="1"/>
</dbReference>
<keyword evidence="8 10" id="KW-0472">Membrane</keyword>
<feature type="region of interest" description="Disordered" evidence="12">
    <location>
        <begin position="62"/>
        <end position="135"/>
    </location>
</feature>
<evidence type="ECO:0000313" key="14">
    <source>
        <dbReference type="Proteomes" id="UP000011777"/>
    </source>
</evidence>
<dbReference type="AlphaFoldDB" id="M3K7P9"/>
<dbReference type="EMBL" id="AOGT01000092">
    <property type="protein sequence ID" value="EMG50889.1"/>
    <property type="molecule type" value="Genomic_DNA"/>
</dbReference>
<dbReference type="Pfam" id="PF05546">
    <property type="entry name" value="She9_MDM33"/>
    <property type="match status" value="1"/>
</dbReference>
<keyword evidence="7 10" id="KW-0496">Mitochondrion</keyword>
<dbReference type="GO" id="GO:0007007">
    <property type="term" value="P:inner mitochondrial membrane organization"/>
    <property type="evidence" value="ECO:0007669"/>
    <property type="project" value="TreeGrafter"/>
</dbReference>
<keyword evidence="2 10" id="KW-0812">Transmembrane</keyword>
<sequence>MLARRILGSCSRFKPQLACATLQLIRYQSKKPDISDISKINDPKLREIIEGTNFGTEAILKKKREEEDRKRRVEEERKKLEQELEVQRKREEREAEKEKEQQRLEALEQAKRRQESASKADSEVKSTIRTTESGKLQGVDTDTHETVVGENDEQVELTIENQIIATSKGTIDESDIPNLAREMNETIQKEIGGLPSQKAKRQSELAKKLTKYLDSAHDTILTATRALNDVTGYSAIEKLKKSIEVLEDDLKKAKEKVKKCKAAYGEAIQRRSQSQREVNELLTRKHNWSSNDLERFTELYRNDHENERLEHEAERNLDEMESKVDAIQLKLTQSILTRYHEEQIWSDKIRRSSTWGTWILMGINVMLFVVATLIVEPWKRKKLVHAFEDKVKQVLVGISQNDEVILEPILEKLEPSDGKIDIKPVTTPAPAPTSTPTPPPTPKESYRFKFLIGTWHEVKESVIKSYNALVSPDVKSLEFDKFEFEIFAVTLTVVALSIGSIITSLFK</sequence>
<evidence type="ECO:0000256" key="4">
    <source>
        <dbReference type="ARBA" id="ARBA00022946"/>
    </source>
</evidence>
<dbReference type="OMA" id="YRNDHEN"/>
<evidence type="ECO:0000313" key="13">
    <source>
        <dbReference type="EMBL" id="EMG50889.1"/>
    </source>
</evidence>
<keyword evidence="3 10" id="KW-0999">Mitochondrion inner membrane</keyword>
<evidence type="ECO:0000256" key="3">
    <source>
        <dbReference type="ARBA" id="ARBA00022792"/>
    </source>
</evidence>
<comment type="subcellular location">
    <subcellularLocation>
        <location evidence="10">Mitochondrion inner membrane</location>
        <topology evidence="10">Multi-pass membrane protein</topology>
    </subcellularLocation>
</comment>
<dbReference type="eggNOG" id="ENOG502QQ1E">
    <property type="taxonomic scope" value="Eukaryota"/>
</dbReference>
<evidence type="ECO:0000256" key="6">
    <source>
        <dbReference type="ARBA" id="ARBA00023054"/>
    </source>
</evidence>
<comment type="function">
    <text evidence="9">Required for the maintenance of the structure of the mitochondrial inner membrane. Involved in mitochondrial morphology. Causes growth arrest when highly overexpressed.</text>
</comment>
<name>M3K7P9_CANMX</name>
<feature type="transmembrane region" description="Helical" evidence="10">
    <location>
        <begin position="355"/>
        <end position="375"/>
    </location>
</feature>
<evidence type="ECO:0000256" key="2">
    <source>
        <dbReference type="ARBA" id="ARBA00022692"/>
    </source>
</evidence>
<dbReference type="PANTHER" id="PTHR31961">
    <property type="entry name" value="SENSITIVE TO HIGH EXPRESSION PROTEIN 9, MITOCHONDRIAL"/>
    <property type="match status" value="1"/>
</dbReference>
<comment type="similarity">
    <text evidence="1 10">Belongs to the SHE9 family.</text>
</comment>
<evidence type="ECO:0000256" key="5">
    <source>
        <dbReference type="ARBA" id="ARBA00022989"/>
    </source>
</evidence>
<proteinExistence type="inferred from homology"/>
<feature type="compositionally biased region" description="Pro residues" evidence="12">
    <location>
        <begin position="427"/>
        <end position="442"/>
    </location>
</feature>
<dbReference type="HOGENOM" id="CLU_025632_5_0_1"/>
<comment type="caution">
    <text evidence="13">The sequence shown here is derived from an EMBL/GenBank/DDBJ whole genome shotgun (WGS) entry which is preliminary data.</text>
</comment>
<keyword evidence="6 11" id="KW-0175">Coiled coil</keyword>
<gene>
    <name evidence="13" type="ORF">G210_0138</name>
</gene>
<dbReference type="GO" id="GO:0005743">
    <property type="term" value="C:mitochondrial inner membrane"/>
    <property type="evidence" value="ECO:0007669"/>
    <property type="project" value="UniProtKB-SubCell"/>
</dbReference>
<organism evidence="13 14">
    <name type="scientific">Candida maltosa (strain Xu316)</name>
    <name type="common">Yeast</name>
    <dbReference type="NCBI Taxonomy" id="1245528"/>
    <lineage>
        <taxon>Eukaryota</taxon>
        <taxon>Fungi</taxon>
        <taxon>Dikarya</taxon>
        <taxon>Ascomycota</taxon>
        <taxon>Saccharomycotina</taxon>
        <taxon>Pichiomycetes</taxon>
        <taxon>Debaryomycetaceae</taxon>
        <taxon>Candida/Lodderomyces clade</taxon>
        <taxon>Candida</taxon>
    </lineage>
</organism>
<keyword evidence="5 10" id="KW-1133">Transmembrane helix</keyword>
<reference evidence="13 14" key="1">
    <citation type="submission" date="2013-02" db="EMBL/GenBank/DDBJ databases">
        <title>Genome sequence of Candida maltosa Xu316, a potential industrial strain for xylitol and ethanol production.</title>
        <authorList>
            <person name="Yu J."/>
            <person name="Wang Q."/>
            <person name="Geng X."/>
            <person name="Bao W."/>
            <person name="He P."/>
            <person name="Cai J."/>
        </authorList>
    </citation>
    <scope>NUCLEOTIDE SEQUENCE [LARGE SCALE GENOMIC DNA]</scope>
    <source>
        <strain evidence="14">Xu316</strain>
    </source>
</reference>
<evidence type="ECO:0000256" key="12">
    <source>
        <dbReference type="SAM" id="MobiDB-lite"/>
    </source>
</evidence>
<feature type="region of interest" description="Disordered" evidence="12">
    <location>
        <begin position="418"/>
        <end position="444"/>
    </location>
</feature>
<accession>M3K7P9</accession>
<dbReference type="OrthoDB" id="5595506at2759"/>
<dbReference type="STRING" id="1245528.M3K7P9"/>
<feature type="compositionally biased region" description="Basic and acidic residues" evidence="12">
    <location>
        <begin position="62"/>
        <end position="126"/>
    </location>
</feature>
<dbReference type="Proteomes" id="UP000011777">
    <property type="component" value="Unassembled WGS sequence"/>
</dbReference>
<evidence type="ECO:0000256" key="9">
    <source>
        <dbReference type="ARBA" id="ARBA00024807"/>
    </source>
</evidence>
<feature type="transmembrane region" description="Helical" evidence="10">
    <location>
        <begin position="486"/>
        <end position="506"/>
    </location>
</feature>
<evidence type="ECO:0000256" key="10">
    <source>
        <dbReference type="RuleBase" id="RU364128"/>
    </source>
</evidence>
<keyword evidence="4 10" id="KW-0809">Transit peptide</keyword>
<evidence type="ECO:0000256" key="7">
    <source>
        <dbReference type="ARBA" id="ARBA00023128"/>
    </source>
</evidence>